<dbReference type="AlphaFoldDB" id="A0AAD6IS59"/>
<keyword evidence="2" id="KW-1185">Reference proteome</keyword>
<evidence type="ECO:0000313" key="2">
    <source>
        <dbReference type="Proteomes" id="UP001221413"/>
    </source>
</evidence>
<name>A0AAD6IS59_DREDA</name>
<gene>
    <name evidence="1" type="ORF">Dda_7445</name>
</gene>
<organism evidence="1 2">
    <name type="scientific">Drechslerella dactyloides</name>
    <name type="common">Nematode-trapping fungus</name>
    <name type="synonym">Arthrobotrys dactyloides</name>
    <dbReference type="NCBI Taxonomy" id="74499"/>
    <lineage>
        <taxon>Eukaryota</taxon>
        <taxon>Fungi</taxon>
        <taxon>Dikarya</taxon>
        <taxon>Ascomycota</taxon>
        <taxon>Pezizomycotina</taxon>
        <taxon>Orbiliomycetes</taxon>
        <taxon>Orbiliales</taxon>
        <taxon>Orbiliaceae</taxon>
        <taxon>Drechslerella</taxon>
    </lineage>
</organism>
<dbReference type="EMBL" id="JAQGDS010000010">
    <property type="protein sequence ID" value="KAJ6257658.1"/>
    <property type="molecule type" value="Genomic_DNA"/>
</dbReference>
<comment type="caution">
    <text evidence="1">The sequence shown here is derived from an EMBL/GenBank/DDBJ whole genome shotgun (WGS) entry which is preliminary data.</text>
</comment>
<accession>A0AAD6IS59</accession>
<dbReference type="Proteomes" id="UP001221413">
    <property type="component" value="Unassembled WGS sequence"/>
</dbReference>
<evidence type="ECO:0000313" key="1">
    <source>
        <dbReference type="EMBL" id="KAJ6257658.1"/>
    </source>
</evidence>
<protein>
    <submittedName>
        <fullName evidence="1">Uncharacterized protein</fullName>
    </submittedName>
</protein>
<reference evidence="1" key="1">
    <citation type="submission" date="2023-01" db="EMBL/GenBank/DDBJ databases">
        <title>The chitinases involved in constricting ring structure development in the nematode-trapping fungus Drechslerella dactyloides.</title>
        <authorList>
            <person name="Wang R."/>
            <person name="Zhang L."/>
            <person name="Tang P."/>
            <person name="Li S."/>
            <person name="Liang L."/>
        </authorList>
    </citation>
    <scope>NUCLEOTIDE SEQUENCE</scope>
    <source>
        <strain evidence="1">YMF1.00031</strain>
    </source>
</reference>
<proteinExistence type="predicted"/>
<sequence length="243" mass="27020">MPRLPVPKSIVNTVSKRHHSFRKITVAPKTRQNPPQTALQQQSILRPASKEFKSPAAAYQHTIASHHPPTEITIPPGQSLAPSAAALLNSLNRCGIRVSPTGSKMITRVLHDIPYDGIDLFWIRRIEMALRAVKARAAASSTENLYVTARTAGPAHISSREWAARQVDMLARRLLSDPAWYGLFDVLVFDDGVRHGVEGEVELKAVLEMMLRSRWILPLGEYGGVYQAVVKDCGRVRRTPIPR</sequence>